<evidence type="ECO:0000313" key="5">
    <source>
        <dbReference type="Proteomes" id="UP000093954"/>
    </source>
</evidence>
<evidence type="ECO:0000256" key="2">
    <source>
        <dbReference type="ARBA" id="ARBA00022962"/>
    </source>
</evidence>
<dbReference type="InterPro" id="IPR029057">
    <property type="entry name" value="PRTase-like"/>
</dbReference>
<dbReference type="InterPro" id="IPR000836">
    <property type="entry name" value="PRTase_dom"/>
</dbReference>
<proteinExistence type="predicted"/>
<dbReference type="Proteomes" id="UP000093954">
    <property type="component" value="Unassembled WGS sequence"/>
</dbReference>
<dbReference type="Gene3D" id="3.40.50.2020">
    <property type="match status" value="1"/>
</dbReference>
<keyword evidence="1 4" id="KW-0808">Transferase</keyword>
<sequence length="168" mass="18604">MYESRISAGKKLYKNHAVEGDIVIGVPDSGIPAAIGYSKASGIPYGLGFIKNKYAVRSFIFPHKNLRESMVDIKLSPLFNEIKGRRVIVIDDSIVRGTSCRKVVKSLLKNGAKEVHFRIASPSIKYCCHLGIDIGIKKELIAACKSIEEIRKEIGATTLEYLSLEEFC</sequence>
<dbReference type="AlphaFoldDB" id="A0A1A6AWC8"/>
<dbReference type="GO" id="GO:0004044">
    <property type="term" value="F:amidophosphoribosyltransferase activity"/>
    <property type="evidence" value="ECO:0007669"/>
    <property type="project" value="UniProtKB-EC"/>
</dbReference>
<protein>
    <submittedName>
        <fullName evidence="4">Amidophosphoribosyltransferase</fullName>
        <ecNumber evidence="4">2.4.2.14</ecNumber>
    </submittedName>
</protein>
<dbReference type="Pfam" id="PF00156">
    <property type="entry name" value="Pribosyltran"/>
    <property type="match status" value="1"/>
</dbReference>
<feature type="domain" description="Phosphoribosyltransferase" evidence="3">
    <location>
        <begin position="17"/>
        <end position="117"/>
    </location>
</feature>
<dbReference type="SUPFAM" id="SSF53271">
    <property type="entry name" value="PRTase-like"/>
    <property type="match status" value="1"/>
</dbReference>
<reference evidence="4 5" key="1">
    <citation type="journal article" date="2012" name="Front. Microbiol.">
        <title>Draft Genome Sequence of the Virulent Strain 01-B526 of the Fish Pathogen Aeromonas salmonicida.</title>
        <authorList>
            <person name="Charette S.J."/>
            <person name="Brochu F."/>
            <person name="Boyle B."/>
            <person name="Filion G."/>
            <person name="Tanaka K.H."/>
            <person name="Derome N."/>
        </authorList>
    </citation>
    <scope>NUCLEOTIDE SEQUENCE [LARGE SCALE GENOMIC DNA]</scope>
    <source>
        <strain evidence="4 5">P11</strain>
    </source>
</reference>
<evidence type="ECO:0000259" key="3">
    <source>
        <dbReference type="Pfam" id="PF00156"/>
    </source>
</evidence>
<dbReference type="EMBL" id="LROS01000013">
    <property type="protein sequence ID" value="OBR94343.1"/>
    <property type="molecule type" value="Genomic_DNA"/>
</dbReference>
<keyword evidence="4" id="KW-0328">Glycosyltransferase</keyword>
<organism evidence="4 5">
    <name type="scientific">Clostridium ragsdalei P11</name>
    <dbReference type="NCBI Taxonomy" id="1353534"/>
    <lineage>
        <taxon>Bacteria</taxon>
        <taxon>Bacillati</taxon>
        <taxon>Bacillota</taxon>
        <taxon>Clostridia</taxon>
        <taxon>Eubacteriales</taxon>
        <taxon>Clostridiaceae</taxon>
        <taxon>Clostridium</taxon>
    </lineage>
</organism>
<dbReference type="PATRIC" id="fig|1353534.3.peg.1532"/>
<dbReference type="PANTHER" id="PTHR11907">
    <property type="entry name" value="AMIDOPHOSPHORIBOSYLTRANSFERASE"/>
    <property type="match status" value="1"/>
</dbReference>
<evidence type="ECO:0000313" key="4">
    <source>
        <dbReference type="EMBL" id="OBR94343.1"/>
    </source>
</evidence>
<gene>
    <name evidence="4" type="primary">purF_3</name>
    <name evidence="4" type="ORF">CLRAG_15100</name>
</gene>
<name>A0A1A6AWC8_9CLOT</name>
<evidence type="ECO:0000256" key="1">
    <source>
        <dbReference type="ARBA" id="ARBA00022679"/>
    </source>
</evidence>
<dbReference type="CDD" id="cd06223">
    <property type="entry name" value="PRTases_typeI"/>
    <property type="match status" value="1"/>
</dbReference>
<comment type="caution">
    <text evidence="4">The sequence shown here is derived from an EMBL/GenBank/DDBJ whole genome shotgun (WGS) entry which is preliminary data.</text>
</comment>
<accession>A0A1A6AWC8</accession>
<keyword evidence="2" id="KW-0315">Glutamine amidotransferase</keyword>
<dbReference type="EC" id="2.4.2.14" evidence="4"/>
<keyword evidence="5" id="KW-1185">Reference proteome</keyword>